<organism evidence="1 2">
    <name type="scientific">Actinocorallia longicatena</name>
    <dbReference type="NCBI Taxonomy" id="111803"/>
    <lineage>
        <taxon>Bacteria</taxon>
        <taxon>Bacillati</taxon>
        <taxon>Actinomycetota</taxon>
        <taxon>Actinomycetes</taxon>
        <taxon>Streptosporangiales</taxon>
        <taxon>Thermomonosporaceae</taxon>
        <taxon>Actinocorallia</taxon>
    </lineage>
</organism>
<dbReference type="Proteomes" id="UP001501237">
    <property type="component" value="Unassembled WGS sequence"/>
</dbReference>
<comment type="caution">
    <text evidence="1">The sequence shown here is derived from an EMBL/GenBank/DDBJ whole genome shotgun (WGS) entry which is preliminary data.</text>
</comment>
<name>A0ABP6QLU2_9ACTN</name>
<evidence type="ECO:0000313" key="1">
    <source>
        <dbReference type="EMBL" id="GAA3240873.1"/>
    </source>
</evidence>
<dbReference type="PROSITE" id="PS51257">
    <property type="entry name" value="PROKAR_LIPOPROTEIN"/>
    <property type="match status" value="1"/>
</dbReference>
<evidence type="ECO:0000313" key="2">
    <source>
        <dbReference type="Proteomes" id="UP001501237"/>
    </source>
</evidence>
<evidence type="ECO:0008006" key="3">
    <source>
        <dbReference type="Google" id="ProtNLM"/>
    </source>
</evidence>
<sequence>MRRWILAALTACAVGGSLTGCSGGDGGDGGSGTKAGPEVTWASSVCSAVGGKNAQLQMPAVDSKNYVKAKEGIVTFLGQISTQLSTMETNLRGVGAPPNAEAKPLYDTTLTRIATTRTAVDKTATTLKSAKVTDKVSLTTALTGLAGIMTKYQDYQGPIADLKASPTLSTAFASAPACSGVS</sequence>
<protein>
    <recommendedName>
        <fullName evidence="3">Lipoprotein</fullName>
    </recommendedName>
</protein>
<proteinExistence type="predicted"/>
<accession>A0ABP6QLU2</accession>
<dbReference type="EMBL" id="BAAAUV010000043">
    <property type="protein sequence ID" value="GAA3240873.1"/>
    <property type="molecule type" value="Genomic_DNA"/>
</dbReference>
<gene>
    <name evidence="1" type="ORF">GCM10010468_77800</name>
</gene>
<keyword evidence="2" id="KW-1185">Reference proteome</keyword>
<dbReference type="RefSeq" id="WP_344839120.1">
    <property type="nucleotide sequence ID" value="NZ_BAAAUV010000043.1"/>
</dbReference>
<reference evidence="2" key="1">
    <citation type="journal article" date="2019" name="Int. J. Syst. Evol. Microbiol.">
        <title>The Global Catalogue of Microorganisms (GCM) 10K type strain sequencing project: providing services to taxonomists for standard genome sequencing and annotation.</title>
        <authorList>
            <consortium name="The Broad Institute Genomics Platform"/>
            <consortium name="The Broad Institute Genome Sequencing Center for Infectious Disease"/>
            <person name="Wu L."/>
            <person name="Ma J."/>
        </authorList>
    </citation>
    <scope>NUCLEOTIDE SEQUENCE [LARGE SCALE GENOMIC DNA]</scope>
    <source>
        <strain evidence="2">JCM 9377</strain>
    </source>
</reference>